<accession>A0A940PVA7</accession>
<evidence type="ECO:0000259" key="2">
    <source>
        <dbReference type="Pfam" id="PF13452"/>
    </source>
</evidence>
<dbReference type="GO" id="GO:0019171">
    <property type="term" value="F:(3R)-hydroxyacyl-[acyl-carrier-protein] dehydratase activity"/>
    <property type="evidence" value="ECO:0007669"/>
    <property type="project" value="TreeGrafter"/>
</dbReference>
<dbReference type="Gene3D" id="3.10.129.10">
    <property type="entry name" value="Hotdog Thioesterase"/>
    <property type="match status" value="1"/>
</dbReference>
<dbReference type="CDD" id="cd03441">
    <property type="entry name" value="R_hydratase_like"/>
    <property type="match status" value="1"/>
</dbReference>
<dbReference type="Proteomes" id="UP000675163">
    <property type="component" value="Unassembled WGS sequence"/>
</dbReference>
<dbReference type="HAMAP" id="MF_00799">
    <property type="entry name" value="UPF0336"/>
    <property type="match status" value="1"/>
</dbReference>
<gene>
    <name evidence="3" type="ORF">JOF28_002117</name>
</gene>
<organism evidence="3 4">
    <name type="scientific">Leucobacter exalbidus</name>
    <dbReference type="NCBI Taxonomy" id="662960"/>
    <lineage>
        <taxon>Bacteria</taxon>
        <taxon>Bacillati</taxon>
        <taxon>Actinomycetota</taxon>
        <taxon>Actinomycetes</taxon>
        <taxon>Micrococcales</taxon>
        <taxon>Microbacteriaceae</taxon>
        <taxon>Leucobacter</taxon>
    </lineage>
</organism>
<name>A0A940PVA7_9MICO</name>
<dbReference type="EMBL" id="JAFIDA010000001">
    <property type="protein sequence ID" value="MBP1326885.1"/>
    <property type="molecule type" value="Genomic_DNA"/>
</dbReference>
<evidence type="ECO:0000256" key="1">
    <source>
        <dbReference type="HAMAP-Rule" id="MF_00799"/>
    </source>
</evidence>
<dbReference type="GO" id="GO:0006633">
    <property type="term" value="P:fatty acid biosynthetic process"/>
    <property type="evidence" value="ECO:0007669"/>
    <property type="project" value="TreeGrafter"/>
</dbReference>
<comment type="similarity">
    <text evidence="1">Belongs to the UPF0336 family.</text>
</comment>
<dbReference type="PIRSF" id="PIRSF018072">
    <property type="entry name" value="UCP018072"/>
    <property type="match status" value="1"/>
</dbReference>
<keyword evidence="4" id="KW-1185">Reference proteome</keyword>
<dbReference type="AlphaFoldDB" id="A0A940PVA7"/>
<evidence type="ECO:0000313" key="3">
    <source>
        <dbReference type="EMBL" id="MBP1326885.1"/>
    </source>
</evidence>
<dbReference type="InterPro" id="IPR050965">
    <property type="entry name" value="UPF0336/Enoyl-CoA_hydratase"/>
</dbReference>
<proteinExistence type="inferred from homology"/>
<comment type="caution">
    <text evidence="3">The sequence shown here is derived from an EMBL/GenBank/DDBJ whole genome shotgun (WGS) entry which is preliminary data.</text>
</comment>
<dbReference type="Pfam" id="PF13452">
    <property type="entry name" value="FAS1_DH_region"/>
    <property type="match status" value="1"/>
</dbReference>
<dbReference type="InterPro" id="IPR029069">
    <property type="entry name" value="HotDog_dom_sf"/>
</dbReference>
<sequence length="159" mass="16447">MVNPDIQGREYPPTTPYLVGREKVREFARAVASASPIHLDPAAAQAAGFADVVAPPTFAVVVQEATLAQLLADEDAGVDFTRVVHGDQRFSYTRPIVAGDELTATLTIAAVKQLGGHSMVTASSAITDAAGAHVVTAISTLVVRGAEPEESAEPAAGEK</sequence>
<dbReference type="PANTHER" id="PTHR43437">
    <property type="entry name" value="HYDROXYACYL-THIOESTER DEHYDRATASE TYPE 2, MITOCHONDRIAL-RELATED"/>
    <property type="match status" value="1"/>
</dbReference>
<protein>
    <recommendedName>
        <fullName evidence="1">UPF0336 protein JOF28_002117</fullName>
    </recommendedName>
</protein>
<dbReference type="SUPFAM" id="SSF54637">
    <property type="entry name" value="Thioesterase/thiol ester dehydrase-isomerase"/>
    <property type="match status" value="1"/>
</dbReference>
<dbReference type="RefSeq" id="WP_209705723.1">
    <property type="nucleotide sequence ID" value="NZ_JAFIDA010000001.1"/>
</dbReference>
<dbReference type="InterPro" id="IPR016709">
    <property type="entry name" value="HadA-like"/>
</dbReference>
<dbReference type="InterPro" id="IPR039569">
    <property type="entry name" value="FAS1-like_DH_region"/>
</dbReference>
<evidence type="ECO:0000313" key="4">
    <source>
        <dbReference type="Proteomes" id="UP000675163"/>
    </source>
</evidence>
<feature type="domain" description="FAS1-like dehydratase" evidence="2">
    <location>
        <begin position="8"/>
        <end position="136"/>
    </location>
</feature>
<dbReference type="PANTHER" id="PTHR43437:SF3">
    <property type="entry name" value="HYDROXYACYL-THIOESTER DEHYDRATASE TYPE 2, MITOCHONDRIAL"/>
    <property type="match status" value="1"/>
</dbReference>
<reference evidence="3" key="1">
    <citation type="submission" date="2021-02" db="EMBL/GenBank/DDBJ databases">
        <title>Sequencing the genomes of 1000 actinobacteria strains.</title>
        <authorList>
            <person name="Klenk H.-P."/>
        </authorList>
    </citation>
    <scope>NUCLEOTIDE SEQUENCE</scope>
    <source>
        <strain evidence="3">DSM 22850</strain>
    </source>
</reference>